<gene>
    <name evidence="6" type="ordered locus">RPA0278</name>
</gene>
<dbReference type="InterPro" id="IPR015421">
    <property type="entry name" value="PyrdxlP-dep_Trfase_major"/>
</dbReference>
<dbReference type="InterPro" id="IPR004839">
    <property type="entry name" value="Aminotransferase_I/II_large"/>
</dbReference>
<organism evidence="6">
    <name type="scientific">Rhodopseudomonas palustris (strain ATCC BAA-98 / CGA009)</name>
    <dbReference type="NCBI Taxonomy" id="258594"/>
    <lineage>
        <taxon>Bacteria</taxon>
        <taxon>Pseudomonadati</taxon>
        <taxon>Pseudomonadota</taxon>
        <taxon>Alphaproteobacteria</taxon>
        <taxon>Hyphomicrobiales</taxon>
        <taxon>Nitrobacteraceae</taxon>
        <taxon>Rhodopseudomonas</taxon>
    </lineage>
</organism>
<evidence type="ECO:0000256" key="2">
    <source>
        <dbReference type="ARBA" id="ARBA00022576"/>
    </source>
</evidence>
<comment type="cofactor">
    <cofactor evidence="1 4">
        <name>pyridoxal 5'-phosphate</name>
        <dbReference type="ChEBI" id="CHEBI:597326"/>
    </cofactor>
</comment>
<dbReference type="PANTHER" id="PTHR42832">
    <property type="entry name" value="AMINO ACID AMINOTRANSFERASE"/>
    <property type="match status" value="1"/>
</dbReference>
<dbReference type="CDD" id="cd00609">
    <property type="entry name" value="AAT_like"/>
    <property type="match status" value="1"/>
</dbReference>
<evidence type="ECO:0000256" key="1">
    <source>
        <dbReference type="ARBA" id="ARBA00001933"/>
    </source>
</evidence>
<evidence type="ECO:0000256" key="3">
    <source>
        <dbReference type="ARBA" id="ARBA00022679"/>
    </source>
</evidence>
<comment type="similarity">
    <text evidence="4">Belongs to the class-I pyridoxal-phosphate-dependent aminotransferase family.</text>
</comment>
<dbReference type="EMBL" id="BX572593">
    <property type="protein sequence ID" value="CAE25722.1"/>
    <property type="molecule type" value="Genomic_DNA"/>
</dbReference>
<dbReference type="InterPro" id="IPR004838">
    <property type="entry name" value="NHTrfase_class1_PyrdxlP-BS"/>
</dbReference>
<dbReference type="InterPro" id="IPR015424">
    <property type="entry name" value="PyrdxlP-dep_Trfase"/>
</dbReference>
<dbReference type="PROSITE" id="PS00105">
    <property type="entry name" value="AA_TRANSFER_CLASS_1"/>
    <property type="match status" value="1"/>
</dbReference>
<dbReference type="GO" id="GO:0008483">
    <property type="term" value="F:transaminase activity"/>
    <property type="evidence" value="ECO:0007669"/>
    <property type="project" value="UniProtKB-KW"/>
</dbReference>
<sequence>MVADLFPLDPPWRSGAVKTGVFRMALSASTSPARAAGSVDAAGQSERSPFARLTELLAPYQPGQSLINLSVGEPQHPVPDFVGAVLARYTAEFGRYPLAKGIEPFRKAASAWLTKRFALDRAPDPETEVLVLNGSREGLFLAAIAAARYVPKRDGTPAILMPNPFYPAYAAGARAAGCEAVFLPTTLANGFLPDLDQLDEATLKRTVAIYLASPANPQGSVAARDYFVQLKQLADRYGFMILSDECYSEIYTQVAPGSALQVAGPNFRNVVVFQSLSKRSNLAGMRVGFVAGDANFLKAYHELRNVAAPQVPIPLQQVAVAAYSDEAHVEENRRLYRLKFDLADQILGARYGYQRPAGGFCLWLDVSAHGGDEAATVMLFKDGGVRVVPGSYLARPQADGSNPGAGYIRVAMVQDSETTAEALHRLVRILG</sequence>
<dbReference type="STRING" id="258594.RPA0278"/>
<evidence type="ECO:0000313" key="6">
    <source>
        <dbReference type="EMBL" id="CAE25722.1"/>
    </source>
</evidence>
<dbReference type="InterPro" id="IPR015422">
    <property type="entry name" value="PyrdxlP-dep_Trfase_small"/>
</dbReference>
<accession>Q6ND31</accession>
<dbReference type="SUPFAM" id="SSF53383">
    <property type="entry name" value="PLP-dependent transferases"/>
    <property type="match status" value="1"/>
</dbReference>
<dbReference type="eggNOG" id="COG0436">
    <property type="taxonomic scope" value="Bacteria"/>
</dbReference>
<dbReference type="Pfam" id="PF00155">
    <property type="entry name" value="Aminotran_1_2"/>
    <property type="match status" value="1"/>
</dbReference>
<dbReference type="Gene3D" id="3.90.1150.10">
    <property type="entry name" value="Aspartate Aminotransferase, domain 1"/>
    <property type="match status" value="1"/>
</dbReference>
<name>Q6ND31_RHOPA</name>
<dbReference type="InterPro" id="IPR050881">
    <property type="entry name" value="LL-DAP_aminotransferase"/>
</dbReference>
<evidence type="ECO:0000256" key="4">
    <source>
        <dbReference type="RuleBase" id="RU000481"/>
    </source>
</evidence>
<proteinExistence type="inferred from homology"/>
<evidence type="ECO:0000259" key="5">
    <source>
        <dbReference type="Pfam" id="PF00155"/>
    </source>
</evidence>
<protein>
    <recommendedName>
        <fullName evidence="4">Aminotransferase</fullName>
        <ecNumber evidence="4">2.6.1.-</ecNumber>
    </recommendedName>
</protein>
<reference evidence="6" key="1">
    <citation type="journal article" date="2004" name="Nat. Biotechnol.">
        <title>Complete genome sequence of the metabolically versatile photosynthetic bacterium Rhodopseudomonas palustris.</title>
        <authorList>
            <person name="Larimer F.W."/>
            <person name="Chain P."/>
            <person name="Hauser L."/>
            <person name="Lamerdin J."/>
            <person name="Malfatti S."/>
            <person name="Do L."/>
            <person name="Land M.L."/>
            <person name="Pelletier D.A."/>
            <person name="Beatty J.T."/>
            <person name="Lang A.S."/>
            <person name="Tabita F.R."/>
            <person name="Gibson J.L."/>
            <person name="Hanson T.E."/>
            <person name="Bobst C."/>
            <person name="Torres J.L."/>
            <person name="Peres C."/>
            <person name="Harrison F.H."/>
            <person name="Gibson J."/>
            <person name="Harwood C.S."/>
        </authorList>
    </citation>
    <scope>NUCLEOTIDE SEQUENCE [LARGE SCALE GENOMIC DNA]</scope>
    <source>
        <strain evidence="6">CGA009</strain>
    </source>
</reference>
<keyword evidence="2 4" id="KW-0032">Aminotransferase</keyword>
<keyword evidence="3 4" id="KW-0808">Transferase</keyword>
<dbReference type="Gene3D" id="3.40.640.10">
    <property type="entry name" value="Type I PLP-dependent aspartate aminotransferase-like (Major domain)"/>
    <property type="match status" value="1"/>
</dbReference>
<feature type="domain" description="Aminotransferase class I/classII large" evidence="5">
    <location>
        <begin position="66"/>
        <end position="426"/>
    </location>
</feature>
<dbReference type="PANTHER" id="PTHR42832:SF3">
    <property type="entry name" value="L-GLUTAMINE--4-(METHYLSULFANYL)-2-OXOBUTANOATE AMINOTRANSFERASE"/>
    <property type="match status" value="1"/>
</dbReference>
<dbReference type="AlphaFoldDB" id="Q6ND31"/>
<dbReference type="HOGENOM" id="CLU_017584_4_5_5"/>
<dbReference type="EC" id="2.6.1.-" evidence="4"/>
<dbReference type="GO" id="GO:0030170">
    <property type="term" value="F:pyridoxal phosphate binding"/>
    <property type="evidence" value="ECO:0007669"/>
    <property type="project" value="InterPro"/>
</dbReference>
<dbReference type="PhylomeDB" id="Q6ND31"/>